<dbReference type="PANTHER" id="PTHR43808">
    <property type="entry name" value="ACETYLORNITHINE DEACETYLASE"/>
    <property type="match status" value="1"/>
</dbReference>
<dbReference type="InterPro" id="IPR002933">
    <property type="entry name" value="Peptidase_M20"/>
</dbReference>
<keyword evidence="14" id="KW-1185">Reference proteome</keyword>
<comment type="similarity">
    <text evidence="4">Belongs to the peptidase M20A family.</text>
</comment>
<comment type="pathway">
    <text evidence="3">Amino-acid biosynthesis; L-lysine biosynthesis via DAP pathway; LL-2,6-diaminopimelate from (S)-tetrahydrodipicolinate (succinylase route): step 3/3.</text>
</comment>
<dbReference type="InterPro" id="IPR050072">
    <property type="entry name" value="Peptidase_M20A"/>
</dbReference>
<evidence type="ECO:0000256" key="11">
    <source>
        <dbReference type="ARBA" id="ARBA00051301"/>
    </source>
</evidence>
<dbReference type="EC" id="3.5.1.18" evidence="5"/>
<dbReference type="Proteomes" id="UP000256388">
    <property type="component" value="Unassembled WGS sequence"/>
</dbReference>
<evidence type="ECO:0000256" key="2">
    <source>
        <dbReference type="ARBA" id="ARBA00001947"/>
    </source>
</evidence>
<keyword evidence="7" id="KW-0479">Metal-binding</keyword>
<dbReference type="SUPFAM" id="SSF53187">
    <property type="entry name" value="Zn-dependent exopeptidases"/>
    <property type="match status" value="1"/>
</dbReference>
<proteinExistence type="inferred from homology"/>
<dbReference type="OrthoDB" id="9792335at2"/>
<dbReference type="GO" id="GO:0009089">
    <property type="term" value="P:lysine biosynthetic process via diaminopimelate"/>
    <property type="evidence" value="ECO:0007669"/>
    <property type="project" value="UniProtKB-UniPathway"/>
</dbReference>
<sequence>MVEKENNSVITLCQDLIRFNTSNPPGNELAAALFVEARLRQAGFETSLIKHDENRATLLAMLEGRPQSDTFLFVGHLDTVPCGDLSKWERDPFEAFCDGERIIGRGASDMKGGLTALLTAAEVVKGRKVNNTIILAFTADEESGCLGAISLLDIPRIKDTKMLLIPEPTSNQIGVAEKGALWVRISARGKSAHGSMPDQGINAINEIIALMNALDLSDFELEKNNHLGTFTHSLNTISGGIKTNIIPDSCEISMDIRTLPTQNHRDILTAIAGAVKQVTDQHPEYAFSCETVISKPGLETNCGQAQVARIVDLIQSSKKDVNKIGLNYYTDAAVLVPALNVPFLLFGPGDADQAHATNEKLDLSKLYQSCEIYSEILKKIAFE</sequence>
<evidence type="ECO:0000256" key="10">
    <source>
        <dbReference type="ARBA" id="ARBA00023285"/>
    </source>
</evidence>
<dbReference type="NCBIfam" id="TIGR01910">
    <property type="entry name" value="DapE-ArgE"/>
    <property type="match status" value="1"/>
</dbReference>
<dbReference type="Pfam" id="PF07687">
    <property type="entry name" value="M20_dimer"/>
    <property type="match status" value="1"/>
</dbReference>
<protein>
    <recommendedName>
        <fullName evidence="6">Probable succinyl-diaminopimelate desuccinylase</fullName>
        <ecNumber evidence="5">3.5.1.18</ecNumber>
    </recommendedName>
</protein>
<dbReference type="UniPathway" id="UPA00034">
    <property type="reaction ID" value="UER00021"/>
</dbReference>
<gene>
    <name evidence="13" type="ORF">DFR64_2727</name>
</gene>
<dbReference type="InterPro" id="IPR036264">
    <property type="entry name" value="Bact_exopeptidase_dim_dom"/>
</dbReference>
<accession>A0A347ZPZ6</accession>
<evidence type="ECO:0000256" key="7">
    <source>
        <dbReference type="ARBA" id="ARBA00022723"/>
    </source>
</evidence>
<name>A0A347ZPZ6_9CHLR</name>
<evidence type="ECO:0000256" key="4">
    <source>
        <dbReference type="ARBA" id="ARBA00006247"/>
    </source>
</evidence>
<evidence type="ECO:0000256" key="9">
    <source>
        <dbReference type="ARBA" id="ARBA00022833"/>
    </source>
</evidence>
<evidence type="ECO:0000256" key="6">
    <source>
        <dbReference type="ARBA" id="ARBA00016853"/>
    </source>
</evidence>
<comment type="cofactor">
    <cofactor evidence="1">
        <name>Co(2+)</name>
        <dbReference type="ChEBI" id="CHEBI:48828"/>
    </cofactor>
</comment>
<comment type="caution">
    <text evidence="13">The sequence shown here is derived from an EMBL/GenBank/DDBJ whole genome shotgun (WGS) entry which is preliminary data.</text>
</comment>
<dbReference type="PROSITE" id="PS00759">
    <property type="entry name" value="ARGE_DAPE_CPG2_2"/>
    <property type="match status" value="1"/>
</dbReference>
<comment type="cofactor">
    <cofactor evidence="2">
        <name>Zn(2+)</name>
        <dbReference type="ChEBI" id="CHEBI:29105"/>
    </cofactor>
</comment>
<dbReference type="Pfam" id="PF01546">
    <property type="entry name" value="Peptidase_M20"/>
    <property type="match status" value="1"/>
</dbReference>
<keyword evidence="10" id="KW-0170">Cobalt</keyword>
<evidence type="ECO:0000256" key="8">
    <source>
        <dbReference type="ARBA" id="ARBA00022801"/>
    </source>
</evidence>
<dbReference type="GO" id="GO:0009014">
    <property type="term" value="F:succinyl-diaminopimelate desuccinylase activity"/>
    <property type="evidence" value="ECO:0007669"/>
    <property type="project" value="UniProtKB-EC"/>
</dbReference>
<feature type="domain" description="Peptidase M20 dimerisation" evidence="12">
    <location>
        <begin position="175"/>
        <end position="280"/>
    </location>
</feature>
<dbReference type="AlphaFoldDB" id="A0A347ZPZ6"/>
<dbReference type="InterPro" id="IPR011650">
    <property type="entry name" value="Peptidase_M20_dimer"/>
</dbReference>
<dbReference type="GO" id="GO:0046872">
    <property type="term" value="F:metal ion binding"/>
    <property type="evidence" value="ECO:0007669"/>
    <property type="project" value="UniProtKB-KW"/>
</dbReference>
<evidence type="ECO:0000256" key="5">
    <source>
        <dbReference type="ARBA" id="ARBA00011921"/>
    </source>
</evidence>
<organism evidence="13 14">
    <name type="scientific">Pelolinea submarina</name>
    <dbReference type="NCBI Taxonomy" id="913107"/>
    <lineage>
        <taxon>Bacteria</taxon>
        <taxon>Bacillati</taxon>
        <taxon>Chloroflexota</taxon>
        <taxon>Anaerolineae</taxon>
        <taxon>Anaerolineales</taxon>
        <taxon>Anaerolineaceae</taxon>
        <taxon>Pelolinea</taxon>
    </lineage>
</organism>
<dbReference type="PANTHER" id="PTHR43808:SF32">
    <property type="entry name" value="ARGE_DAPE-RELATED DEACYLASE"/>
    <property type="match status" value="1"/>
</dbReference>
<dbReference type="Gene3D" id="3.30.70.360">
    <property type="match status" value="1"/>
</dbReference>
<dbReference type="RefSeq" id="WP_116225990.1">
    <property type="nucleotide sequence ID" value="NZ_AP018437.1"/>
</dbReference>
<keyword evidence="9" id="KW-0862">Zinc</keyword>
<dbReference type="Gene3D" id="3.40.630.10">
    <property type="entry name" value="Zn peptidases"/>
    <property type="match status" value="1"/>
</dbReference>
<evidence type="ECO:0000313" key="13">
    <source>
        <dbReference type="EMBL" id="REG06294.1"/>
    </source>
</evidence>
<reference evidence="13 14" key="1">
    <citation type="submission" date="2018-08" db="EMBL/GenBank/DDBJ databases">
        <title>Genomic Encyclopedia of Type Strains, Phase IV (KMG-IV): sequencing the most valuable type-strain genomes for metagenomic binning, comparative biology and taxonomic classification.</title>
        <authorList>
            <person name="Goeker M."/>
        </authorList>
    </citation>
    <scope>NUCLEOTIDE SEQUENCE [LARGE SCALE GENOMIC DNA]</scope>
    <source>
        <strain evidence="13 14">DSM 23923</strain>
    </source>
</reference>
<dbReference type="InterPro" id="IPR010182">
    <property type="entry name" value="ArgE/DapE"/>
</dbReference>
<evidence type="ECO:0000256" key="3">
    <source>
        <dbReference type="ARBA" id="ARBA00005130"/>
    </source>
</evidence>
<evidence type="ECO:0000259" key="12">
    <source>
        <dbReference type="Pfam" id="PF07687"/>
    </source>
</evidence>
<dbReference type="CDD" id="cd08659">
    <property type="entry name" value="M20_ArgE_DapE-like"/>
    <property type="match status" value="1"/>
</dbReference>
<comment type="catalytic activity">
    <reaction evidence="11">
        <text>N-succinyl-(2S,6S)-2,6-diaminopimelate + H2O = (2S,6S)-2,6-diaminopimelate + succinate</text>
        <dbReference type="Rhea" id="RHEA:22608"/>
        <dbReference type="ChEBI" id="CHEBI:15377"/>
        <dbReference type="ChEBI" id="CHEBI:30031"/>
        <dbReference type="ChEBI" id="CHEBI:57609"/>
        <dbReference type="ChEBI" id="CHEBI:58087"/>
        <dbReference type="EC" id="3.5.1.18"/>
    </reaction>
</comment>
<evidence type="ECO:0000256" key="1">
    <source>
        <dbReference type="ARBA" id="ARBA00001941"/>
    </source>
</evidence>
<evidence type="ECO:0000313" key="14">
    <source>
        <dbReference type="Proteomes" id="UP000256388"/>
    </source>
</evidence>
<keyword evidence="8" id="KW-0378">Hydrolase</keyword>
<dbReference type="EMBL" id="QUMS01000004">
    <property type="protein sequence ID" value="REG06294.1"/>
    <property type="molecule type" value="Genomic_DNA"/>
</dbReference>
<dbReference type="InterPro" id="IPR001261">
    <property type="entry name" value="ArgE/DapE_CS"/>
</dbReference>
<dbReference type="SUPFAM" id="SSF55031">
    <property type="entry name" value="Bacterial exopeptidase dimerisation domain"/>
    <property type="match status" value="1"/>
</dbReference>